<evidence type="ECO:0000256" key="2">
    <source>
        <dbReference type="ARBA" id="ARBA00004457"/>
    </source>
</evidence>
<dbReference type="Pfam" id="PF07970">
    <property type="entry name" value="COPIIcoated_ERV"/>
    <property type="match status" value="1"/>
</dbReference>
<dbReference type="GO" id="GO:0006888">
    <property type="term" value="P:endoplasmic reticulum to Golgi vesicle-mediated transport"/>
    <property type="evidence" value="ECO:0007669"/>
    <property type="project" value="TreeGrafter"/>
</dbReference>
<comment type="subcellular location">
    <subcellularLocation>
        <location evidence="2">Endoplasmic reticulum-Golgi intermediate compartment membrane</location>
        <topology evidence="2">Multi-pass membrane protein</topology>
    </subcellularLocation>
    <subcellularLocation>
        <location evidence="1">Golgi apparatus</location>
        <location evidence="1">cis-Golgi network membrane</location>
        <topology evidence="1">Multi-pass membrane protein</topology>
    </subcellularLocation>
</comment>
<evidence type="ECO:0000259" key="9">
    <source>
        <dbReference type="Pfam" id="PF07970"/>
    </source>
</evidence>
<evidence type="ECO:0000256" key="7">
    <source>
        <dbReference type="ARBA" id="ARBA00040493"/>
    </source>
</evidence>
<dbReference type="Pfam" id="PF13850">
    <property type="entry name" value="ERGIC_N"/>
    <property type="match status" value="1"/>
</dbReference>
<dbReference type="GO" id="GO:0005794">
    <property type="term" value="C:Golgi apparatus"/>
    <property type="evidence" value="ECO:0007669"/>
    <property type="project" value="UniProtKB-SubCell"/>
</dbReference>
<accession>A0AA85JU84</accession>
<dbReference type="PANTHER" id="PTHR10984:SF25">
    <property type="entry name" value="ENDOPLASMIC RETICULUM-GOLGI INTERMEDIATE COMPARTMENT PROTEIN 3"/>
    <property type="match status" value="1"/>
</dbReference>
<evidence type="ECO:0000256" key="8">
    <source>
        <dbReference type="SAM" id="Phobius"/>
    </source>
</evidence>
<dbReference type="AlphaFoldDB" id="A0AA85JU84"/>
<dbReference type="InterPro" id="IPR039542">
    <property type="entry name" value="Erv_N"/>
</dbReference>
<protein>
    <recommendedName>
        <fullName evidence="7">Endoplasmic reticulum-Golgi intermediate compartment protein 3</fullName>
    </recommendedName>
</protein>
<comment type="similarity">
    <text evidence="3">Belongs to the ERGIC family.</text>
</comment>
<dbReference type="InterPro" id="IPR045888">
    <property type="entry name" value="Erv"/>
</dbReference>
<evidence type="ECO:0000259" key="10">
    <source>
        <dbReference type="Pfam" id="PF13850"/>
    </source>
</evidence>
<reference evidence="11" key="1">
    <citation type="submission" date="2022-06" db="EMBL/GenBank/DDBJ databases">
        <authorList>
            <person name="Berger JAMES D."/>
            <person name="Berger JAMES D."/>
        </authorList>
    </citation>
    <scope>NUCLEOTIDE SEQUENCE [LARGE SCALE GENOMIC DNA]</scope>
</reference>
<evidence type="ECO:0000256" key="6">
    <source>
        <dbReference type="ARBA" id="ARBA00023136"/>
    </source>
</evidence>
<organism evidence="11 12">
    <name type="scientific">Trichobilharzia regenti</name>
    <name type="common">Nasal bird schistosome</name>
    <dbReference type="NCBI Taxonomy" id="157069"/>
    <lineage>
        <taxon>Eukaryota</taxon>
        <taxon>Metazoa</taxon>
        <taxon>Spiralia</taxon>
        <taxon>Lophotrochozoa</taxon>
        <taxon>Platyhelminthes</taxon>
        <taxon>Trematoda</taxon>
        <taxon>Digenea</taxon>
        <taxon>Strigeidida</taxon>
        <taxon>Schistosomatoidea</taxon>
        <taxon>Schistosomatidae</taxon>
        <taxon>Trichobilharzia</taxon>
    </lineage>
</organism>
<dbReference type="GO" id="GO:0030134">
    <property type="term" value="C:COPII-coated ER to Golgi transport vesicle"/>
    <property type="evidence" value="ECO:0007669"/>
    <property type="project" value="TreeGrafter"/>
</dbReference>
<evidence type="ECO:0000256" key="5">
    <source>
        <dbReference type="ARBA" id="ARBA00022989"/>
    </source>
</evidence>
<dbReference type="PANTHER" id="PTHR10984">
    <property type="entry name" value="ENDOPLASMIC RETICULUM-GOLGI INTERMEDIATE COMPARTMENT PROTEIN"/>
    <property type="match status" value="1"/>
</dbReference>
<name>A0AA85JU84_TRIRE</name>
<evidence type="ECO:0000313" key="11">
    <source>
        <dbReference type="Proteomes" id="UP000050795"/>
    </source>
</evidence>
<dbReference type="GO" id="GO:0006890">
    <property type="term" value="P:retrograde vesicle-mediated transport, Golgi to endoplasmic reticulum"/>
    <property type="evidence" value="ECO:0007669"/>
    <property type="project" value="TreeGrafter"/>
</dbReference>
<dbReference type="InterPro" id="IPR012936">
    <property type="entry name" value="Erv_C"/>
</dbReference>
<feature type="domain" description="Endoplasmic reticulum vesicle transporter C-terminal" evidence="9">
    <location>
        <begin position="142"/>
        <end position="338"/>
    </location>
</feature>
<evidence type="ECO:0000256" key="4">
    <source>
        <dbReference type="ARBA" id="ARBA00022692"/>
    </source>
</evidence>
<proteinExistence type="inferred from homology"/>
<keyword evidence="5 8" id="KW-1133">Transmembrane helix</keyword>
<dbReference type="GO" id="GO:0033116">
    <property type="term" value="C:endoplasmic reticulum-Golgi intermediate compartment membrane"/>
    <property type="evidence" value="ECO:0007669"/>
    <property type="project" value="UniProtKB-SubCell"/>
</dbReference>
<keyword evidence="4 8" id="KW-0812">Transmembrane</keyword>
<keyword evidence="11" id="KW-1185">Reference proteome</keyword>
<evidence type="ECO:0000256" key="1">
    <source>
        <dbReference type="ARBA" id="ARBA00004257"/>
    </source>
</evidence>
<reference evidence="12" key="2">
    <citation type="submission" date="2023-11" db="UniProtKB">
        <authorList>
            <consortium name="WormBaseParasite"/>
        </authorList>
    </citation>
    <scope>IDENTIFICATION</scope>
</reference>
<dbReference type="GO" id="GO:0005783">
    <property type="term" value="C:endoplasmic reticulum"/>
    <property type="evidence" value="ECO:0007669"/>
    <property type="project" value="TreeGrafter"/>
</dbReference>
<dbReference type="Proteomes" id="UP000050795">
    <property type="component" value="Unassembled WGS sequence"/>
</dbReference>
<dbReference type="WBParaSite" id="TREG1_42020.2">
    <property type="protein sequence ID" value="TREG1_42020.2"/>
    <property type="gene ID" value="TREG1_42020"/>
</dbReference>
<feature type="transmembrane region" description="Helical" evidence="8">
    <location>
        <begin position="26"/>
        <end position="51"/>
    </location>
</feature>
<feature type="domain" description="Endoplasmic reticulum vesicle transporter N-terminal" evidence="10">
    <location>
        <begin position="8"/>
        <end position="98"/>
    </location>
</feature>
<keyword evidence="6 8" id="KW-0472">Membrane</keyword>
<evidence type="ECO:0000313" key="12">
    <source>
        <dbReference type="WBParaSite" id="TREG1_42020.2"/>
    </source>
</evidence>
<sequence>MAWNGASLRNFDAFAKPLKDFRIKTLSGALVSILSTFIIGILFTSELLSFLHPQSKQEIIVDVNRGEKMFIYLDVTLNYIPCTFLRLDTMDTSGAQQLNVMHEIYKTSVSVDGTPLSDSVRHTVNDPSAMTTTKDPNYCGSCYGAKSPTRKCCNTCEEVQIAYHEMQWVFSNASAFEQCRNENWEDMKQKIGSEGCRVHGSLTVNRVAGAFHIAPGHSYTEDHAHVHSIQSLGLVQFNVSHSIGSLRFGDSYPGQINPLDNTKTTIEKHSQMISYYLKLVPTMYNSLNKRDGTLLTNQYSATWHSKGTPLSGDGQGLPGVFFNYEIAPLLVKITEEQKQP</sequence>
<evidence type="ECO:0000256" key="3">
    <source>
        <dbReference type="ARBA" id="ARBA00005648"/>
    </source>
</evidence>